<sequence>METHELMKLTAEQVERGGYDKAILAVGSCEAHGKHLASGTDTLVSHMLSCRVAERVRGLLVLPPVTVGYSAHYDSFPFSLTLGYDTVTQVICDILESVLRNGIRHIFLMNGHDGNIAPIEIASRKIKETHPEARIACLPAWWVTAGELLPPGTFEVWNGLGHAGEGESSIAYYLYPQWCQPENASCVVPDNLPEHIDIKWDFSELTNCAATGDATRATAEKGKKMTEALVDCVASAIERLDGCGWDYRTSSIR</sequence>
<dbReference type="InterPro" id="IPR003785">
    <property type="entry name" value="Creatininase/forma_Hydrolase"/>
</dbReference>
<dbReference type="RefSeq" id="WP_216632831.1">
    <property type="nucleotide sequence ID" value="NZ_JAHLQN010000001.1"/>
</dbReference>
<name>A0ABS6FDR9_9FIRM</name>
<evidence type="ECO:0000313" key="1">
    <source>
        <dbReference type="EMBL" id="MBU5627474.1"/>
    </source>
</evidence>
<dbReference type="Proteomes" id="UP000787672">
    <property type="component" value="Unassembled WGS sequence"/>
</dbReference>
<dbReference type="PANTHER" id="PTHR35005:SF1">
    <property type="entry name" value="2-AMINO-5-FORMYLAMINO-6-RIBOSYLAMINOPYRIMIDIN-4(3H)-ONE 5'-MONOPHOSPHATE DEFORMYLASE"/>
    <property type="match status" value="1"/>
</dbReference>
<gene>
    <name evidence="1" type="ORF">KQI82_11195</name>
</gene>
<evidence type="ECO:0000313" key="2">
    <source>
        <dbReference type="Proteomes" id="UP000787672"/>
    </source>
</evidence>
<reference evidence="1 2" key="1">
    <citation type="submission" date="2021-06" db="EMBL/GenBank/DDBJ databases">
        <authorList>
            <person name="Sun Q."/>
            <person name="Li D."/>
        </authorList>
    </citation>
    <scope>NUCLEOTIDE SEQUENCE [LARGE SCALE GENOMIC DNA]</scope>
    <source>
        <strain evidence="1 2">MSJ-2</strain>
    </source>
</reference>
<protein>
    <submittedName>
        <fullName evidence="1">Creatininase family protein</fullName>
    </submittedName>
</protein>
<keyword evidence="2" id="KW-1185">Reference proteome</keyword>
<proteinExistence type="predicted"/>
<comment type="caution">
    <text evidence="1">The sequence shown here is derived from an EMBL/GenBank/DDBJ whole genome shotgun (WGS) entry which is preliminary data.</text>
</comment>
<organism evidence="1 2">
    <name type="scientific">Dysosmobacter acutus</name>
    <dbReference type="NCBI Taxonomy" id="2841504"/>
    <lineage>
        <taxon>Bacteria</taxon>
        <taxon>Bacillati</taxon>
        <taxon>Bacillota</taxon>
        <taxon>Clostridia</taxon>
        <taxon>Eubacteriales</taxon>
        <taxon>Oscillospiraceae</taxon>
        <taxon>Dysosmobacter</taxon>
    </lineage>
</organism>
<dbReference type="EMBL" id="JAHLQN010000001">
    <property type="protein sequence ID" value="MBU5627474.1"/>
    <property type="molecule type" value="Genomic_DNA"/>
</dbReference>
<dbReference type="PANTHER" id="PTHR35005">
    <property type="entry name" value="3-DEHYDRO-SCYLLO-INOSOSE HYDROLASE"/>
    <property type="match status" value="1"/>
</dbReference>
<accession>A0ABS6FDR9</accession>
<dbReference type="Pfam" id="PF02633">
    <property type="entry name" value="Creatininase"/>
    <property type="match status" value="1"/>
</dbReference>